<reference evidence="2 3" key="1">
    <citation type="submission" date="2019-02" db="EMBL/GenBank/DDBJ databases">
        <title>Investigation of anaerobic lignin degradation for improved lignocellulosic biofuels.</title>
        <authorList>
            <person name="Deangelis K."/>
        </authorList>
    </citation>
    <scope>NUCLEOTIDE SEQUENCE [LARGE SCALE GENOMIC DNA]</scope>
    <source>
        <strain evidence="2 3">159R</strain>
    </source>
</reference>
<feature type="domain" description="Glycosyl transferase family 1" evidence="1">
    <location>
        <begin position="174"/>
        <end position="281"/>
    </location>
</feature>
<keyword evidence="2" id="KW-0808">Transferase</keyword>
<dbReference type="RefSeq" id="WP_132927456.1">
    <property type="nucleotide sequence ID" value="NZ_SJOI01000001.1"/>
</dbReference>
<gene>
    <name evidence="2" type="ORF">EZJ58_5652</name>
</gene>
<dbReference type="Pfam" id="PF00534">
    <property type="entry name" value="Glycos_transf_1"/>
    <property type="match status" value="1"/>
</dbReference>
<comment type="caution">
    <text evidence="2">The sequence shown here is derived from an EMBL/GenBank/DDBJ whole genome shotgun (WGS) entry which is preliminary data.</text>
</comment>
<organism evidence="2 3">
    <name type="scientific">Sodalis ligni</name>
    <dbReference type="NCBI Taxonomy" id="2697027"/>
    <lineage>
        <taxon>Bacteria</taxon>
        <taxon>Pseudomonadati</taxon>
        <taxon>Pseudomonadota</taxon>
        <taxon>Gammaproteobacteria</taxon>
        <taxon>Enterobacterales</taxon>
        <taxon>Bruguierivoracaceae</taxon>
        <taxon>Sodalis</taxon>
    </lineage>
</organism>
<name>A0A4R1NHV5_9GAMM</name>
<dbReference type="EMBL" id="SJOI01000001">
    <property type="protein sequence ID" value="TCL07334.1"/>
    <property type="molecule type" value="Genomic_DNA"/>
</dbReference>
<accession>A0A4R1NHV5</accession>
<proteinExistence type="predicted"/>
<evidence type="ECO:0000313" key="2">
    <source>
        <dbReference type="EMBL" id="TCL07334.1"/>
    </source>
</evidence>
<dbReference type="GO" id="GO:0016757">
    <property type="term" value="F:glycosyltransferase activity"/>
    <property type="evidence" value="ECO:0007669"/>
    <property type="project" value="InterPro"/>
</dbReference>
<protein>
    <submittedName>
        <fullName evidence="2">Glycosyltransferase involved in cell wall biosynthesis</fullName>
    </submittedName>
</protein>
<dbReference type="SUPFAM" id="SSF53756">
    <property type="entry name" value="UDP-Glycosyltransferase/glycogen phosphorylase"/>
    <property type="match status" value="1"/>
</dbReference>
<dbReference type="OrthoDB" id="9070341at2"/>
<dbReference type="InterPro" id="IPR001296">
    <property type="entry name" value="Glyco_trans_1"/>
</dbReference>
<dbReference type="Proteomes" id="UP000294555">
    <property type="component" value="Unassembled WGS sequence"/>
</dbReference>
<evidence type="ECO:0000259" key="1">
    <source>
        <dbReference type="Pfam" id="PF00534"/>
    </source>
</evidence>
<evidence type="ECO:0000313" key="3">
    <source>
        <dbReference type="Proteomes" id="UP000294555"/>
    </source>
</evidence>
<sequence length="312" mass="36451">MKIFIVQPKLASYRIPVYENIAKENNTVYVFHEGALDGSDINIPLCQSKLLRRYSFSKIYYQKGLLEKIIKEKPDKIFYYADLKNLTLWFSLILAKIFNIEIYLHGQGLFKKIKIHITDKLIWSLALAFCTKFIAYNQYVSDEMERAFPSSKNKISKCDNTLEDSQLYEMKPLIEDNNGILFIGRIRDGVNLDLLIEAVQIINNKHNEKQEKYSLHIIGDGEMLEEMKREYNDLDFIKWYGKIYSHSDIELIARQCSIGVYPGDGGLSVVHYMALGLFPLVHGSWKRHMGPEPWYVKKYQKNIYLNVIARNP</sequence>
<dbReference type="Gene3D" id="3.40.50.2000">
    <property type="entry name" value="Glycogen Phosphorylase B"/>
    <property type="match status" value="2"/>
</dbReference>
<keyword evidence="3" id="KW-1185">Reference proteome</keyword>
<dbReference type="AlphaFoldDB" id="A0A4R1NHV5"/>